<sequence length="1049" mass="115870">MMDSAIEISSSSSECSDDESPEPIREEVRTRRNPSWLGGNSSFYQRLSSNQAKAGHTNNASRNVASTSTSVNSGVDYEKQSSQQAPRRTLPPSFSLPPVSSTSATSSASRPGHSKQSTRDGSIVTPRISNVSGVEYKKQLSQQARRTLPPSISLPPVPSRSANYGSSGSVSHFGGDYSSPAAVGNKSVFGDRHRGAHTEIGIHRGINGVRILPPSMTHGTSAYPLPYGGSSDLMHRTSLGEDRNSENDETLIYQAALQDLNQPKTEADLRPGTLSVPLMRHQKIALAWMYQKETKSLHCSGGILADDQGLGKTVSTIALILKQKFESQLNSEISSQQEAEILDLDADDESENAKHESDSHVKSELKISRNCETTIMTAGGNDENGSSDMEKEKVKDEEVSTSTRAFNRKRPAAGTLIVCPASVVRQWARELNEKVSDECKLSVLVYHGGNRTKDPIELATYDVVVTTYAIVTNEVPKKPLVDEDENDEKDTEKHGRASGFPNNKKRKVAMGASKKRKKRGRKSIDDDSSFDPDCGTLARVGWLRIVLDEAQTIKNHRTQVARACCFLRAKRRWCLSGTPIQNSIGDLYSYFRFLKYNPYAVYKSFHDAIKVPISKNSLHGYKKLQAVLRAIMLRRTKGTLLDGKPIIYLPPKKLNLSKVDFSVEERSFYVKLEADSRSQFKAYKDAGTVSQNYANILLMLLRLRQACDHPQLIKGHNADPVGKISQEAVKKIPREAQINLLNRLESSSAICCSCHDPPENPVVTLCGHVFCYQCVLEYINGYENMCPVSRCREQLGRDVVFSVSALRNCISNDFGCSSSQDKGLDKSVFERSEFSSSKIKAVLDILQSLSKQGSPNSAQLGQLPSSSQPYDDDDDDVTIVEPMNLHSSSPSQGPVKTIVFSQWTGMLDLVERCFFENGIEFRRLDGTMSLAARDRAVKEFSNDPDVKVMLMSLKAGNLGLNMVAACHVILLDLWWNPTTEDQAIDRAHRIGQTRPVTVTRITIKDTIEDKILLLQEDKRIMAASAFGEDHGGSSATRLTVDDLNVLFNV</sequence>
<keyword evidence="4" id="KW-0547">Nucleotide-binding</keyword>
<dbReference type="GO" id="GO:0005634">
    <property type="term" value="C:nucleus"/>
    <property type="evidence" value="ECO:0007669"/>
    <property type="project" value="UniProtKB-SubCell"/>
</dbReference>
<evidence type="ECO:0000259" key="19">
    <source>
        <dbReference type="PROSITE" id="PS51192"/>
    </source>
</evidence>
<feature type="region of interest" description="Disordered" evidence="17">
    <location>
        <begin position="1"/>
        <end position="169"/>
    </location>
</feature>
<dbReference type="GO" id="GO:0004386">
    <property type="term" value="F:helicase activity"/>
    <property type="evidence" value="ECO:0007669"/>
    <property type="project" value="UniProtKB-KW"/>
</dbReference>
<feature type="region of interest" description="Disordered" evidence="17">
    <location>
        <begin position="479"/>
        <end position="528"/>
    </location>
</feature>
<dbReference type="GO" id="GO:0006281">
    <property type="term" value="P:DNA repair"/>
    <property type="evidence" value="ECO:0007669"/>
    <property type="project" value="TreeGrafter"/>
</dbReference>
<evidence type="ECO:0000256" key="17">
    <source>
        <dbReference type="SAM" id="MobiDB-lite"/>
    </source>
</evidence>
<keyword evidence="8" id="KW-0862">Zinc</keyword>
<name>A0A1J3HCQ2_NOCCA</name>
<dbReference type="InterPro" id="IPR000330">
    <property type="entry name" value="SNF2_N"/>
</dbReference>
<dbReference type="GO" id="GO:0016787">
    <property type="term" value="F:hydrolase activity"/>
    <property type="evidence" value="ECO:0007669"/>
    <property type="project" value="UniProtKB-KW"/>
</dbReference>
<evidence type="ECO:0000256" key="1">
    <source>
        <dbReference type="ARBA" id="ARBA00004123"/>
    </source>
</evidence>
<evidence type="ECO:0000256" key="9">
    <source>
        <dbReference type="ARBA" id="ARBA00022840"/>
    </source>
</evidence>
<dbReference type="Gene3D" id="3.40.50.10810">
    <property type="entry name" value="Tandem AAA-ATPase domain"/>
    <property type="match status" value="3"/>
</dbReference>
<evidence type="ECO:0000256" key="5">
    <source>
        <dbReference type="ARBA" id="ARBA00022771"/>
    </source>
</evidence>
<dbReference type="InterPro" id="IPR013083">
    <property type="entry name" value="Znf_RING/FYVE/PHD"/>
</dbReference>
<dbReference type="FunFam" id="3.40.50.10810:FF:000068">
    <property type="entry name" value="SNF2 domain-containing protein / helicase domain-containing protein / zinc finger protein-like protein"/>
    <property type="match status" value="1"/>
</dbReference>
<feature type="compositionally biased region" description="Basic and acidic residues" evidence="17">
    <location>
        <begin position="388"/>
        <end position="398"/>
    </location>
</feature>
<feature type="compositionally biased region" description="Low complexity" evidence="17">
    <location>
        <begin position="1"/>
        <end position="14"/>
    </location>
</feature>
<keyword evidence="14" id="KW-0804">Transcription</keyword>
<feature type="domain" description="Helicase C-terminal" evidence="20">
    <location>
        <begin position="878"/>
        <end position="1044"/>
    </location>
</feature>
<dbReference type="PROSITE" id="PS51192">
    <property type="entry name" value="HELICASE_ATP_BIND_1"/>
    <property type="match status" value="1"/>
</dbReference>
<comment type="similarity">
    <text evidence="2">Belongs to the SNF2/RAD54 helicase family. RAD16 subfamily.</text>
</comment>
<evidence type="ECO:0000259" key="18">
    <source>
        <dbReference type="PROSITE" id="PS50089"/>
    </source>
</evidence>
<dbReference type="InterPro" id="IPR017907">
    <property type="entry name" value="Znf_RING_CS"/>
</dbReference>
<dbReference type="GO" id="GO:0080188">
    <property type="term" value="P:gene silencing by siRNA-directed DNA methylation"/>
    <property type="evidence" value="ECO:0007669"/>
    <property type="project" value="UniProtKB-ARBA"/>
</dbReference>
<keyword evidence="3" id="KW-0479">Metal-binding</keyword>
<comment type="subcellular location">
    <subcellularLocation>
        <location evidence="1">Nucleus</location>
    </subcellularLocation>
</comment>
<dbReference type="SUPFAM" id="SSF57850">
    <property type="entry name" value="RING/U-box"/>
    <property type="match status" value="1"/>
</dbReference>
<dbReference type="InterPro" id="IPR038718">
    <property type="entry name" value="SNF2-like_sf"/>
</dbReference>
<feature type="compositionally biased region" description="Polar residues" evidence="17">
    <location>
        <begin position="38"/>
        <end position="73"/>
    </location>
</feature>
<feature type="compositionally biased region" description="Low complexity" evidence="17">
    <location>
        <begin position="90"/>
        <end position="109"/>
    </location>
</feature>
<evidence type="ECO:0000256" key="8">
    <source>
        <dbReference type="ARBA" id="ARBA00022833"/>
    </source>
</evidence>
<dbReference type="CDD" id="cd18008">
    <property type="entry name" value="DEXDc_SHPRH-like"/>
    <property type="match status" value="1"/>
</dbReference>
<dbReference type="SMART" id="SM00490">
    <property type="entry name" value="HELICc"/>
    <property type="match status" value="1"/>
</dbReference>
<dbReference type="PROSITE" id="PS50089">
    <property type="entry name" value="ZF_RING_2"/>
    <property type="match status" value="1"/>
</dbReference>
<dbReference type="Pfam" id="PF00176">
    <property type="entry name" value="SNF2-rel_dom"/>
    <property type="match status" value="1"/>
</dbReference>
<dbReference type="InterPro" id="IPR018957">
    <property type="entry name" value="Znf_C3HC4_RING-type"/>
</dbReference>
<protein>
    <submittedName>
        <fullName evidence="21">Putative SWI/SNF-related matrix-associated actin-dependent regulator of chromatin subfamily A member 3-like 2</fullName>
    </submittedName>
</protein>
<keyword evidence="7" id="KW-0347">Helicase</keyword>
<evidence type="ECO:0000256" key="4">
    <source>
        <dbReference type="ARBA" id="ARBA00022741"/>
    </source>
</evidence>
<dbReference type="PANTHER" id="PTHR45626:SF34">
    <property type="entry name" value="HELICASE-LIKE TRANSCRIPTION FACTOR CHR27"/>
    <property type="match status" value="1"/>
</dbReference>
<dbReference type="SUPFAM" id="SSF52540">
    <property type="entry name" value="P-loop containing nucleoside triphosphate hydrolases"/>
    <property type="match status" value="2"/>
</dbReference>
<reference evidence="21" key="1">
    <citation type="submission" date="2016-07" db="EMBL/GenBank/DDBJ databases">
        <title>De novo transcriptome assembly of four accessions of the metal hyperaccumulator plant Noccaea caerulescens.</title>
        <authorList>
            <person name="Blande D."/>
            <person name="Halimaa P."/>
            <person name="Tervahauta A.I."/>
            <person name="Aarts M.G."/>
            <person name="Karenlampi S.O."/>
        </authorList>
    </citation>
    <scope>NUCLEOTIDE SEQUENCE</scope>
</reference>
<dbReference type="PANTHER" id="PTHR45626">
    <property type="entry name" value="TRANSCRIPTION TERMINATION FACTOR 2-RELATED"/>
    <property type="match status" value="1"/>
</dbReference>
<evidence type="ECO:0000256" key="15">
    <source>
        <dbReference type="ARBA" id="ARBA00023242"/>
    </source>
</evidence>
<dbReference type="InterPro" id="IPR049730">
    <property type="entry name" value="SNF2/RAD54-like_C"/>
</dbReference>
<evidence type="ECO:0000256" key="16">
    <source>
        <dbReference type="PROSITE-ProRule" id="PRU00175"/>
    </source>
</evidence>
<dbReference type="Gene3D" id="3.30.40.10">
    <property type="entry name" value="Zinc/RING finger domain, C3HC4 (zinc finger)"/>
    <property type="match status" value="1"/>
</dbReference>
<gene>
    <name evidence="21" type="ORF">LE_TR3069_c0_g1_i1_g.10155</name>
</gene>
<feature type="compositionally biased region" description="Basic residues" evidence="17">
    <location>
        <begin position="503"/>
        <end position="521"/>
    </location>
</feature>
<dbReference type="PROSITE" id="PS51194">
    <property type="entry name" value="HELICASE_CTER"/>
    <property type="match status" value="1"/>
</dbReference>
<evidence type="ECO:0000256" key="12">
    <source>
        <dbReference type="ARBA" id="ARBA00023125"/>
    </source>
</evidence>
<dbReference type="InterPro" id="IPR001841">
    <property type="entry name" value="Znf_RING"/>
</dbReference>
<keyword evidence="5 16" id="KW-0863">Zinc-finger</keyword>
<keyword evidence="6" id="KW-0378">Hydrolase</keyword>
<accession>A0A1J3HCQ2</accession>
<evidence type="ECO:0000256" key="14">
    <source>
        <dbReference type="ARBA" id="ARBA00023163"/>
    </source>
</evidence>
<evidence type="ECO:0000256" key="7">
    <source>
        <dbReference type="ARBA" id="ARBA00022806"/>
    </source>
</evidence>
<dbReference type="EMBL" id="GEVL01012421">
    <property type="protein sequence ID" value="JAU64920.1"/>
    <property type="molecule type" value="Transcribed_RNA"/>
</dbReference>
<dbReference type="Pfam" id="PF00097">
    <property type="entry name" value="zf-C3HC4"/>
    <property type="match status" value="1"/>
</dbReference>
<keyword evidence="9" id="KW-0067">ATP-binding</keyword>
<dbReference type="GO" id="GO:0008270">
    <property type="term" value="F:zinc ion binding"/>
    <property type="evidence" value="ECO:0007669"/>
    <property type="project" value="UniProtKB-KW"/>
</dbReference>
<dbReference type="FunFam" id="3.40.50.10810:FF:000071">
    <property type="entry name" value="SNF2 domain-containing protein / helicase domain-containing protein / zinc finger protein-like protein"/>
    <property type="match status" value="1"/>
</dbReference>
<dbReference type="GO" id="GO:0005524">
    <property type="term" value="F:ATP binding"/>
    <property type="evidence" value="ECO:0007669"/>
    <property type="project" value="UniProtKB-KW"/>
</dbReference>
<evidence type="ECO:0000256" key="6">
    <source>
        <dbReference type="ARBA" id="ARBA00022801"/>
    </source>
</evidence>
<keyword evidence="10" id="KW-0156">Chromatin regulator</keyword>
<dbReference type="InterPro" id="IPR050628">
    <property type="entry name" value="SNF2_RAD54_helicase_TF"/>
</dbReference>
<dbReference type="SMART" id="SM00487">
    <property type="entry name" value="DEXDc"/>
    <property type="match status" value="1"/>
</dbReference>
<evidence type="ECO:0000256" key="3">
    <source>
        <dbReference type="ARBA" id="ARBA00022723"/>
    </source>
</evidence>
<dbReference type="GO" id="GO:0003677">
    <property type="term" value="F:DNA binding"/>
    <property type="evidence" value="ECO:0007669"/>
    <property type="project" value="UniProtKB-KW"/>
</dbReference>
<evidence type="ECO:0000313" key="21">
    <source>
        <dbReference type="EMBL" id="JAU64920.1"/>
    </source>
</evidence>
<evidence type="ECO:0000256" key="10">
    <source>
        <dbReference type="ARBA" id="ARBA00022853"/>
    </source>
</evidence>
<feature type="region of interest" description="Disordered" evidence="17">
    <location>
        <begin position="376"/>
        <end position="402"/>
    </location>
</feature>
<feature type="domain" description="RING-type" evidence="18">
    <location>
        <begin position="751"/>
        <end position="790"/>
    </location>
</feature>
<feature type="domain" description="Helicase ATP-binding" evidence="19">
    <location>
        <begin position="293"/>
        <end position="597"/>
    </location>
</feature>
<evidence type="ECO:0000259" key="20">
    <source>
        <dbReference type="PROSITE" id="PS51194"/>
    </source>
</evidence>
<feature type="region of interest" description="Disordered" evidence="17">
    <location>
        <begin position="852"/>
        <end position="878"/>
    </location>
</feature>
<evidence type="ECO:0000256" key="2">
    <source>
        <dbReference type="ARBA" id="ARBA00008438"/>
    </source>
</evidence>
<dbReference type="InterPro" id="IPR027417">
    <property type="entry name" value="P-loop_NTPase"/>
</dbReference>
<dbReference type="Gene3D" id="3.40.50.300">
    <property type="entry name" value="P-loop containing nucleotide triphosphate hydrolases"/>
    <property type="match status" value="1"/>
</dbReference>
<evidence type="ECO:0000256" key="13">
    <source>
        <dbReference type="ARBA" id="ARBA00023158"/>
    </source>
</evidence>
<keyword evidence="12" id="KW-0238">DNA-binding</keyword>
<dbReference type="Pfam" id="PF00271">
    <property type="entry name" value="Helicase_C"/>
    <property type="match status" value="1"/>
</dbReference>
<keyword evidence="13" id="KW-0943">RNA-mediated gene silencing</keyword>
<organism evidence="21">
    <name type="scientific">Noccaea caerulescens</name>
    <name type="common">Alpine penny-cress</name>
    <name type="synonym">Thlaspi caerulescens</name>
    <dbReference type="NCBI Taxonomy" id="107243"/>
    <lineage>
        <taxon>Eukaryota</taxon>
        <taxon>Viridiplantae</taxon>
        <taxon>Streptophyta</taxon>
        <taxon>Embryophyta</taxon>
        <taxon>Tracheophyta</taxon>
        <taxon>Spermatophyta</taxon>
        <taxon>Magnoliopsida</taxon>
        <taxon>eudicotyledons</taxon>
        <taxon>Gunneridae</taxon>
        <taxon>Pentapetalae</taxon>
        <taxon>rosids</taxon>
        <taxon>malvids</taxon>
        <taxon>Brassicales</taxon>
        <taxon>Brassicaceae</taxon>
        <taxon>Coluteocarpeae</taxon>
        <taxon>Noccaea</taxon>
    </lineage>
</organism>
<feature type="compositionally biased region" description="Polar residues" evidence="17">
    <location>
        <begin position="852"/>
        <end position="869"/>
    </location>
</feature>
<dbReference type="InterPro" id="IPR001650">
    <property type="entry name" value="Helicase_C-like"/>
</dbReference>
<proteinExistence type="inferred from homology"/>
<dbReference type="GO" id="GO:0008094">
    <property type="term" value="F:ATP-dependent activity, acting on DNA"/>
    <property type="evidence" value="ECO:0007669"/>
    <property type="project" value="TreeGrafter"/>
</dbReference>
<keyword evidence="15" id="KW-0539">Nucleus</keyword>
<dbReference type="PROSITE" id="PS00518">
    <property type="entry name" value="ZF_RING_1"/>
    <property type="match status" value="1"/>
</dbReference>
<dbReference type="CDD" id="cd18793">
    <property type="entry name" value="SF2_C_SNF"/>
    <property type="match status" value="1"/>
</dbReference>
<keyword evidence="11" id="KW-0805">Transcription regulation</keyword>
<dbReference type="SMART" id="SM00184">
    <property type="entry name" value="RING"/>
    <property type="match status" value="1"/>
</dbReference>
<dbReference type="InterPro" id="IPR014001">
    <property type="entry name" value="Helicase_ATP-bd"/>
</dbReference>
<dbReference type="AlphaFoldDB" id="A0A1J3HCQ2"/>
<evidence type="ECO:0000256" key="11">
    <source>
        <dbReference type="ARBA" id="ARBA00023015"/>
    </source>
</evidence>